<keyword evidence="3" id="KW-1133">Transmembrane helix</keyword>
<feature type="region of interest" description="Disordered" evidence="2">
    <location>
        <begin position="112"/>
        <end position="170"/>
    </location>
</feature>
<dbReference type="EMBL" id="GG662845">
    <property type="protein sequence ID" value="EAR87969.3"/>
    <property type="molecule type" value="Genomic_DNA"/>
</dbReference>
<feature type="coiled-coil region" evidence="1">
    <location>
        <begin position="3"/>
        <end position="72"/>
    </location>
</feature>
<evidence type="ECO:0000256" key="3">
    <source>
        <dbReference type="SAM" id="Phobius"/>
    </source>
</evidence>
<reference evidence="5" key="1">
    <citation type="journal article" date="2006" name="PLoS Biol.">
        <title>Macronuclear genome sequence of the ciliate Tetrahymena thermophila, a model eukaryote.</title>
        <authorList>
            <person name="Eisen J.A."/>
            <person name="Coyne R.S."/>
            <person name="Wu M."/>
            <person name="Wu D."/>
            <person name="Thiagarajan M."/>
            <person name="Wortman J.R."/>
            <person name="Badger J.H."/>
            <person name="Ren Q."/>
            <person name="Amedeo P."/>
            <person name="Jones K.M."/>
            <person name="Tallon L.J."/>
            <person name="Delcher A.L."/>
            <person name="Salzberg S.L."/>
            <person name="Silva J.C."/>
            <person name="Haas B.J."/>
            <person name="Majoros W.H."/>
            <person name="Farzad M."/>
            <person name="Carlton J.M."/>
            <person name="Smith R.K. Jr."/>
            <person name="Garg J."/>
            <person name="Pearlman R.E."/>
            <person name="Karrer K.M."/>
            <person name="Sun L."/>
            <person name="Manning G."/>
            <person name="Elde N.C."/>
            <person name="Turkewitz A.P."/>
            <person name="Asai D.J."/>
            <person name="Wilkes D.E."/>
            <person name="Wang Y."/>
            <person name="Cai H."/>
            <person name="Collins K."/>
            <person name="Stewart B.A."/>
            <person name="Lee S.R."/>
            <person name="Wilamowska K."/>
            <person name="Weinberg Z."/>
            <person name="Ruzzo W.L."/>
            <person name="Wloga D."/>
            <person name="Gaertig J."/>
            <person name="Frankel J."/>
            <person name="Tsao C.-C."/>
            <person name="Gorovsky M.A."/>
            <person name="Keeling P.J."/>
            <person name="Waller R.F."/>
            <person name="Patron N.J."/>
            <person name="Cherry J.M."/>
            <person name="Stover N.A."/>
            <person name="Krieger C.J."/>
            <person name="del Toro C."/>
            <person name="Ryder H.F."/>
            <person name="Williamson S.C."/>
            <person name="Barbeau R.A."/>
            <person name="Hamilton E.P."/>
            <person name="Orias E."/>
        </authorList>
    </citation>
    <scope>NUCLEOTIDE SEQUENCE [LARGE SCALE GENOMIC DNA]</scope>
    <source>
        <strain evidence="5">SB210</strain>
    </source>
</reference>
<feature type="compositionally biased region" description="Low complexity" evidence="2">
    <location>
        <begin position="152"/>
        <end position="162"/>
    </location>
</feature>
<feature type="transmembrane region" description="Helical" evidence="3">
    <location>
        <begin position="698"/>
        <end position="720"/>
    </location>
</feature>
<sequence>MLKNRQEREIENANRQLLQYENQLKDIEIKVSELESKNQQYTTELASINKSVLEKEKEVEEMSQKIRDIRLEHGSSDAKQIQLLEKKVREMLQQFFQNCKKHAIRQQDKNNFISKESQKAKPNKNQNQLEDGQDNSNIDLQNLSSDRKFLGQNNNNDNNKQQNKQDSKVSRAIPQGNQSFHFVIKVRNGQQVNDVPIDLDQIQKVSNLRDYLSKTYSIQKEFLFLYDESGNMLLDEMELQHSLFPNVFKTIKNYTPQLTIEVRRHKSSKKDNQNNPLETLMTNNDEQNYDDTIKNGNMRKSRKKISNWSTFLQRLPKILKQLQHLLENLAILALIVLFILNRYISNDVINKFNINNQVNKALKAIFTNNDNPFSQFDTPVFMALVQFGQLNQRTGFTPFLTSVIYQTRFKAKSDCDIPKNHYQLFSFGTSQYCVDINSYDQSSYGDKIQPYFQYSSIPGTDISGFIIYSNQIKKNWEIDSYLTFLTTQWFDFQTYKVTVIQNYFNSPTGMAVQLKMTSTNIVTDRKIANLEYSINSFTVQPESQSEKITSNFITGIASFLLLFALIEYIGIYGQKTANITVQLYKQRKEEYERKKLQEEIDQKEFEKNFGAQAAQQNKKKSDNSSSKLQDHQYQIIDFSWIYILIKRPEFFDVINIISLILLLVQSGIYSSFRSKREGIIKPDNEDYVDFDTYIQDEYIIIMLTAVNTLLLMLSFTKYLASWSFTLKIYSQIMTSFVKRSWAILFVVIIMLLIISFSWMTFISSSIQYHDSFIYSMFLQVKATFFSSFIQELRIRLQTQPEMPPLVKDAVFSPFTLIAMLILQFVIHFCIFSFLASLMANSIHITKERMEKISKEIQDFEKRKVVGQTIFFRKSIKNFSKHENQAIN</sequence>
<dbReference type="KEGG" id="tet:TTHERM_00011350"/>
<evidence type="ECO:0000256" key="2">
    <source>
        <dbReference type="SAM" id="MobiDB-lite"/>
    </source>
</evidence>
<evidence type="ECO:0000313" key="4">
    <source>
        <dbReference type="EMBL" id="EAR87969.3"/>
    </source>
</evidence>
<dbReference type="OrthoDB" id="10683564at2759"/>
<dbReference type="AlphaFoldDB" id="Q22S03"/>
<dbReference type="InParanoid" id="Q22S03"/>
<keyword evidence="1" id="KW-0175">Coiled coil</keyword>
<keyword evidence="5" id="KW-1185">Reference proteome</keyword>
<dbReference type="Proteomes" id="UP000009168">
    <property type="component" value="Unassembled WGS sequence"/>
</dbReference>
<feature type="transmembrane region" description="Helical" evidence="3">
    <location>
        <begin position="741"/>
        <end position="759"/>
    </location>
</feature>
<dbReference type="eggNOG" id="ENOG502SVV4">
    <property type="taxonomic scope" value="Eukaryota"/>
</dbReference>
<protein>
    <submittedName>
        <fullName evidence="4">Transmembrane protein, putative</fullName>
    </submittedName>
</protein>
<dbReference type="HOGENOM" id="CLU_340832_0_0_1"/>
<accession>Q22S03</accession>
<feature type="region of interest" description="Disordered" evidence="2">
    <location>
        <begin position="263"/>
        <end position="295"/>
    </location>
</feature>
<feature type="transmembrane region" description="Helical" evidence="3">
    <location>
        <begin position="552"/>
        <end position="571"/>
    </location>
</feature>
<evidence type="ECO:0000313" key="5">
    <source>
        <dbReference type="Proteomes" id="UP000009168"/>
    </source>
</evidence>
<proteinExistence type="predicted"/>
<gene>
    <name evidence="4" type="ORF">TTHERM_00011350</name>
</gene>
<feature type="transmembrane region" description="Helical" evidence="3">
    <location>
        <begin position="650"/>
        <end position="672"/>
    </location>
</feature>
<keyword evidence="3 4" id="KW-0812">Transmembrane</keyword>
<name>Q22S03_TETTS</name>
<dbReference type="RefSeq" id="XP_001008214.3">
    <property type="nucleotide sequence ID" value="XM_001008214.3"/>
</dbReference>
<evidence type="ECO:0000256" key="1">
    <source>
        <dbReference type="SAM" id="Coils"/>
    </source>
</evidence>
<feature type="coiled-coil region" evidence="1">
    <location>
        <begin position="574"/>
        <end position="608"/>
    </location>
</feature>
<keyword evidence="3" id="KW-0472">Membrane</keyword>
<dbReference type="GeneID" id="7846019"/>
<organism evidence="4 5">
    <name type="scientific">Tetrahymena thermophila (strain SB210)</name>
    <dbReference type="NCBI Taxonomy" id="312017"/>
    <lineage>
        <taxon>Eukaryota</taxon>
        <taxon>Sar</taxon>
        <taxon>Alveolata</taxon>
        <taxon>Ciliophora</taxon>
        <taxon>Intramacronucleata</taxon>
        <taxon>Oligohymenophorea</taxon>
        <taxon>Hymenostomatida</taxon>
        <taxon>Tetrahymenina</taxon>
        <taxon>Tetrahymenidae</taxon>
        <taxon>Tetrahymena</taxon>
    </lineage>
</organism>
<feature type="compositionally biased region" description="Polar residues" evidence="2">
    <location>
        <begin position="123"/>
        <end position="144"/>
    </location>
</feature>
<feature type="compositionally biased region" description="Polar residues" evidence="2">
    <location>
        <begin position="273"/>
        <end position="286"/>
    </location>
</feature>
<feature type="transmembrane region" description="Helical" evidence="3">
    <location>
        <begin position="810"/>
        <end position="839"/>
    </location>
</feature>